<sequence>TCGSLQKVLTNPPTSSTAPIAPQIAPTTRPEDFSGSGETANKIFHELLICVENSDNLPIAFSRSPNPGSCHIFPSLEPGSAHLIERERQLRDHWRVGGAGDGEFTVCNELGHHGRFDVDREVTRAVYLLDSARIVAAAQREVEAGLKMNPGQIQDLEIMPTSSDNTRSVISLLFTIFCTLYNEAYPISPDITGITEYSKHG</sequence>
<organism evidence="2 3">
    <name type="scientific">Pristionchus pacificus</name>
    <name type="common">Parasitic nematode worm</name>
    <dbReference type="NCBI Taxonomy" id="54126"/>
    <lineage>
        <taxon>Eukaryota</taxon>
        <taxon>Metazoa</taxon>
        <taxon>Ecdysozoa</taxon>
        <taxon>Nematoda</taxon>
        <taxon>Chromadorea</taxon>
        <taxon>Rhabditida</taxon>
        <taxon>Rhabditina</taxon>
        <taxon>Diplogasteromorpha</taxon>
        <taxon>Diplogasteroidea</taxon>
        <taxon>Neodiplogasteridae</taxon>
        <taxon>Pristionchus</taxon>
    </lineage>
</organism>
<proteinExistence type="predicted"/>
<dbReference type="Proteomes" id="UP000005239">
    <property type="component" value="Unassembled WGS sequence"/>
</dbReference>
<evidence type="ECO:0000313" key="3">
    <source>
        <dbReference type="Proteomes" id="UP000005239"/>
    </source>
</evidence>
<evidence type="ECO:0000313" key="2">
    <source>
        <dbReference type="EnsemblMetazoa" id="PPA36000.1"/>
    </source>
</evidence>
<accession>A0A2A6BN00</accession>
<feature type="region of interest" description="Disordered" evidence="1">
    <location>
        <begin position="1"/>
        <end position="36"/>
    </location>
</feature>
<keyword evidence="3" id="KW-1185">Reference proteome</keyword>
<evidence type="ECO:0000256" key="1">
    <source>
        <dbReference type="SAM" id="MobiDB-lite"/>
    </source>
</evidence>
<accession>A0A8R1YSC9</accession>
<name>A0A2A6BN00_PRIPA</name>
<dbReference type="AlphaFoldDB" id="A0A2A6BN00"/>
<gene>
    <name evidence="2" type="primary">WBGene00274369</name>
</gene>
<dbReference type="EnsemblMetazoa" id="PPA36000.1">
    <property type="protein sequence ID" value="PPA36000.1"/>
    <property type="gene ID" value="WBGene00274369"/>
</dbReference>
<feature type="compositionally biased region" description="Polar residues" evidence="1">
    <location>
        <begin position="1"/>
        <end position="18"/>
    </location>
</feature>
<reference evidence="3" key="1">
    <citation type="journal article" date="2008" name="Nat. Genet.">
        <title>The Pristionchus pacificus genome provides a unique perspective on nematode lifestyle and parasitism.</title>
        <authorList>
            <person name="Dieterich C."/>
            <person name="Clifton S.W."/>
            <person name="Schuster L.N."/>
            <person name="Chinwalla A."/>
            <person name="Delehaunty K."/>
            <person name="Dinkelacker I."/>
            <person name="Fulton L."/>
            <person name="Fulton R."/>
            <person name="Godfrey J."/>
            <person name="Minx P."/>
            <person name="Mitreva M."/>
            <person name="Roeseler W."/>
            <person name="Tian H."/>
            <person name="Witte H."/>
            <person name="Yang S.P."/>
            <person name="Wilson R.K."/>
            <person name="Sommer R.J."/>
        </authorList>
    </citation>
    <scope>NUCLEOTIDE SEQUENCE [LARGE SCALE GENOMIC DNA]</scope>
    <source>
        <strain evidence="3">PS312</strain>
    </source>
</reference>
<reference evidence="2" key="2">
    <citation type="submission" date="2022-06" db="UniProtKB">
        <authorList>
            <consortium name="EnsemblMetazoa"/>
        </authorList>
    </citation>
    <scope>IDENTIFICATION</scope>
    <source>
        <strain evidence="2">PS312</strain>
    </source>
</reference>
<protein>
    <submittedName>
        <fullName evidence="2">Uncharacterized protein</fullName>
    </submittedName>
</protein>